<accession>A0ABY7C2J6</accession>
<dbReference type="Proteomes" id="UP001164020">
    <property type="component" value="Chromosome"/>
</dbReference>
<keyword evidence="1" id="KW-1133">Transmembrane helix</keyword>
<feature type="transmembrane region" description="Helical" evidence="1">
    <location>
        <begin position="56"/>
        <end position="82"/>
    </location>
</feature>
<feature type="transmembrane region" description="Helical" evidence="1">
    <location>
        <begin position="130"/>
        <end position="152"/>
    </location>
</feature>
<protein>
    <recommendedName>
        <fullName evidence="4">Glycerophosphoryl diester phosphodiesterase membrane domain-containing protein</fullName>
    </recommendedName>
</protein>
<sequence>MSDTVAIFFGRFALFGVVGIVAGLLMQMPSYLIFGAETLDPNGSAAGAQLIERNPFAFVAFAIVVPLLVYSLLTAVLVLAAYDAKAGRAANVGSYVATAFRWILPLIVMSIVAWLLIGIGFALLLVPGLWLLGVLAVFVPVIVIEGNGFGCIGRSAALTKGYRWPIVGFTLLIYLIFYVVTLVITGVGAFLAAGTPIVFLILQGLASGLAAALASVAVAVTYARLREIKDGVGFTDLADVFA</sequence>
<evidence type="ECO:0000313" key="3">
    <source>
        <dbReference type="Proteomes" id="UP001164020"/>
    </source>
</evidence>
<evidence type="ECO:0000313" key="2">
    <source>
        <dbReference type="EMBL" id="WAP70002.1"/>
    </source>
</evidence>
<organism evidence="2 3">
    <name type="scientific">Jiella pelagia</name>
    <dbReference type="NCBI Taxonomy" id="2986949"/>
    <lineage>
        <taxon>Bacteria</taxon>
        <taxon>Pseudomonadati</taxon>
        <taxon>Pseudomonadota</taxon>
        <taxon>Alphaproteobacteria</taxon>
        <taxon>Hyphomicrobiales</taxon>
        <taxon>Aurantimonadaceae</taxon>
        <taxon>Jiella</taxon>
    </lineage>
</organism>
<feature type="transmembrane region" description="Helical" evidence="1">
    <location>
        <begin position="102"/>
        <end position="124"/>
    </location>
</feature>
<gene>
    <name evidence="2" type="ORF">OH818_07515</name>
</gene>
<feature type="transmembrane region" description="Helical" evidence="1">
    <location>
        <begin position="197"/>
        <end position="220"/>
    </location>
</feature>
<evidence type="ECO:0008006" key="4">
    <source>
        <dbReference type="Google" id="ProtNLM"/>
    </source>
</evidence>
<keyword evidence="1" id="KW-0472">Membrane</keyword>
<name>A0ABY7C2J6_9HYPH</name>
<keyword evidence="3" id="KW-1185">Reference proteome</keyword>
<dbReference type="EMBL" id="CP114029">
    <property type="protein sequence ID" value="WAP70002.1"/>
    <property type="molecule type" value="Genomic_DNA"/>
</dbReference>
<feature type="transmembrane region" description="Helical" evidence="1">
    <location>
        <begin position="164"/>
        <end position="191"/>
    </location>
</feature>
<dbReference type="RefSeq" id="WP_268882427.1">
    <property type="nucleotide sequence ID" value="NZ_CP114029.1"/>
</dbReference>
<evidence type="ECO:0000256" key="1">
    <source>
        <dbReference type="SAM" id="Phobius"/>
    </source>
</evidence>
<feature type="transmembrane region" description="Helical" evidence="1">
    <location>
        <begin position="12"/>
        <end position="36"/>
    </location>
</feature>
<reference evidence="2" key="1">
    <citation type="submission" date="2022-12" db="EMBL/GenBank/DDBJ databases">
        <title>Jiella pelagia sp. nov., isolated from phosphonate enriched culture of Northwest Pacific surface seawater.</title>
        <authorList>
            <person name="Shin D.Y."/>
            <person name="Hwang C.Y."/>
        </authorList>
    </citation>
    <scope>NUCLEOTIDE SEQUENCE</scope>
    <source>
        <strain evidence="2">HL-NP1</strain>
    </source>
</reference>
<proteinExistence type="predicted"/>
<keyword evidence="1" id="KW-0812">Transmembrane</keyword>